<reference evidence="1 2" key="1">
    <citation type="journal article" date="2019" name="Int. J. Syst. Evol. Microbiol.">
        <title>The Global Catalogue of Microorganisms (GCM) 10K type strain sequencing project: providing services to taxonomists for standard genome sequencing and annotation.</title>
        <authorList>
            <consortium name="The Broad Institute Genomics Platform"/>
            <consortium name="The Broad Institute Genome Sequencing Center for Infectious Disease"/>
            <person name="Wu L."/>
            <person name="Ma J."/>
        </authorList>
    </citation>
    <scope>NUCLEOTIDE SEQUENCE [LARGE SCALE GENOMIC DNA]</scope>
    <source>
        <strain evidence="1 2">JCM 1407</strain>
    </source>
</reference>
<accession>A0ABN1JJ43</accession>
<organism evidence="1 2">
    <name type="scientific">Clostridium oceanicum</name>
    <dbReference type="NCBI Taxonomy" id="1543"/>
    <lineage>
        <taxon>Bacteria</taxon>
        <taxon>Bacillati</taxon>
        <taxon>Bacillota</taxon>
        <taxon>Clostridia</taxon>
        <taxon>Eubacteriales</taxon>
        <taxon>Clostridiaceae</taxon>
        <taxon>Clostridium</taxon>
    </lineage>
</organism>
<evidence type="ECO:0000313" key="1">
    <source>
        <dbReference type="EMBL" id="GAA0740923.1"/>
    </source>
</evidence>
<protein>
    <submittedName>
        <fullName evidence="1">Uncharacterized protein</fullName>
    </submittedName>
</protein>
<dbReference type="Proteomes" id="UP001501510">
    <property type="component" value="Unassembled WGS sequence"/>
</dbReference>
<keyword evidence="2" id="KW-1185">Reference proteome</keyword>
<dbReference type="EMBL" id="BAAACG010000010">
    <property type="protein sequence ID" value="GAA0740923.1"/>
    <property type="molecule type" value="Genomic_DNA"/>
</dbReference>
<sequence>MICIDLLRVKKYTLAILLEGKNIYIFFIILKSALSPPLGSYGIKNHLAFLIQKLYLIDNKVYTIEKCINFIIY</sequence>
<evidence type="ECO:0000313" key="2">
    <source>
        <dbReference type="Proteomes" id="UP001501510"/>
    </source>
</evidence>
<gene>
    <name evidence="1" type="ORF">GCM10008906_21430</name>
</gene>
<comment type="caution">
    <text evidence="1">The sequence shown here is derived from an EMBL/GenBank/DDBJ whole genome shotgun (WGS) entry which is preliminary data.</text>
</comment>
<proteinExistence type="predicted"/>
<name>A0ABN1JJ43_9CLOT</name>